<dbReference type="InterPro" id="IPR009959">
    <property type="entry name" value="Cyclase_SnoaL-like"/>
</dbReference>
<dbReference type="PANTHER" id="PTHR38436:SF1">
    <property type="entry name" value="ESTER CYCLASE"/>
    <property type="match status" value="1"/>
</dbReference>
<name>A0A2N5XZ24_9GAMM</name>
<comment type="caution">
    <text evidence="1">The sequence shown here is derived from an EMBL/GenBank/DDBJ whole genome shotgun (WGS) entry which is preliminary data.</text>
</comment>
<gene>
    <name evidence="1" type="ORF">CWI75_15345</name>
</gene>
<keyword evidence="2" id="KW-1185">Reference proteome</keyword>
<dbReference type="InterPro" id="IPR032710">
    <property type="entry name" value="NTF2-like_dom_sf"/>
</dbReference>
<evidence type="ECO:0000313" key="1">
    <source>
        <dbReference type="EMBL" id="PLW81405.1"/>
    </source>
</evidence>
<reference evidence="2" key="1">
    <citation type="submission" date="2017-11" db="EMBL/GenBank/DDBJ databases">
        <title>The draft genome sequence of Chromatocurvus sp. F02.</title>
        <authorList>
            <person name="Du Z.-J."/>
            <person name="Chang Y.-Q."/>
        </authorList>
    </citation>
    <scope>NUCLEOTIDE SEQUENCE [LARGE SCALE GENOMIC DNA]</scope>
    <source>
        <strain evidence="2">F02</strain>
    </source>
</reference>
<dbReference type="RefSeq" id="WP_101522411.1">
    <property type="nucleotide sequence ID" value="NZ_PKLZ01000013.1"/>
</dbReference>
<evidence type="ECO:0000313" key="2">
    <source>
        <dbReference type="Proteomes" id="UP000234845"/>
    </source>
</evidence>
<dbReference type="GO" id="GO:0030638">
    <property type="term" value="P:polyketide metabolic process"/>
    <property type="evidence" value="ECO:0007669"/>
    <property type="project" value="InterPro"/>
</dbReference>
<dbReference type="AlphaFoldDB" id="A0A2N5XZ24"/>
<accession>A0A2N5XZ24</accession>
<dbReference type="EMBL" id="PKLZ01000013">
    <property type="protein sequence ID" value="PLW81405.1"/>
    <property type="molecule type" value="Genomic_DNA"/>
</dbReference>
<protein>
    <submittedName>
        <fullName evidence="1">Polyketide cyclase</fullName>
    </submittedName>
</protein>
<dbReference type="Proteomes" id="UP000234845">
    <property type="component" value="Unassembled WGS sequence"/>
</dbReference>
<sequence length="337" mass="38507">MENMQSIKDIVRNFHNALDRADAGEIATAMSQYTTEDYHWYGMHPFYEQWGVMDVADVFWEPLRRSIAPIQRRADIFFAGKNQIDNESTQWVAEMGHLMGLFDEEWLGIPPTRKMIFLPYVEFNRVENGKICETAFFCDLISVMKQAGLQPLPEQTGAFIIQPGPRTHDGLLYGTQDPKQTAKTLKLINRMCDELTGSDMHSTDDELRNTWHEDMIWFGPTGIGATYTIPRYEVQHQGPFNDGLKDITFNGHMARFAEGSFGGWFGWANLSMKTSGGFLGLTGSDIPTEMRVVDLYRRDGDKLAENWVFIDLLHFLHMQGLDVLGRLKSMRALSQSN</sequence>
<organism evidence="1 2">
    <name type="scientific">Kineobactrum sediminis</name>
    <dbReference type="NCBI Taxonomy" id="1905677"/>
    <lineage>
        <taxon>Bacteria</taxon>
        <taxon>Pseudomonadati</taxon>
        <taxon>Pseudomonadota</taxon>
        <taxon>Gammaproteobacteria</taxon>
        <taxon>Cellvibrionales</taxon>
        <taxon>Halieaceae</taxon>
        <taxon>Kineobactrum</taxon>
    </lineage>
</organism>
<dbReference type="Gene3D" id="3.10.450.50">
    <property type="match status" value="2"/>
</dbReference>
<dbReference type="OrthoDB" id="1948945at2"/>
<dbReference type="SUPFAM" id="SSF54427">
    <property type="entry name" value="NTF2-like"/>
    <property type="match status" value="2"/>
</dbReference>
<dbReference type="PANTHER" id="PTHR38436">
    <property type="entry name" value="POLYKETIDE CYCLASE SNOAL-LIKE DOMAIN"/>
    <property type="match status" value="1"/>
</dbReference>
<proteinExistence type="predicted"/>